<feature type="transmembrane region" description="Helical" evidence="2">
    <location>
        <begin position="78"/>
        <end position="99"/>
    </location>
</feature>
<dbReference type="Proteomes" id="UP000717328">
    <property type="component" value="Unassembled WGS sequence"/>
</dbReference>
<dbReference type="EMBL" id="JABCKI010000011">
    <property type="protein sequence ID" value="KAG5654330.1"/>
    <property type="molecule type" value="Genomic_DNA"/>
</dbReference>
<gene>
    <name evidence="3" type="ORF">H0H81_004284</name>
</gene>
<keyword evidence="2" id="KW-1133">Transmembrane helix</keyword>
<dbReference type="OrthoDB" id="3245657at2759"/>
<reference evidence="3" key="1">
    <citation type="submission" date="2021-02" db="EMBL/GenBank/DDBJ databases">
        <authorList>
            <person name="Nieuwenhuis M."/>
            <person name="Van De Peppel L.J.J."/>
        </authorList>
    </citation>
    <scope>NUCLEOTIDE SEQUENCE</scope>
    <source>
        <strain evidence="3">D49</strain>
    </source>
</reference>
<evidence type="ECO:0000256" key="1">
    <source>
        <dbReference type="SAM" id="MobiDB-lite"/>
    </source>
</evidence>
<protein>
    <submittedName>
        <fullName evidence="3">Uncharacterized protein</fullName>
    </submittedName>
</protein>
<evidence type="ECO:0000313" key="4">
    <source>
        <dbReference type="Proteomes" id="UP000717328"/>
    </source>
</evidence>
<organism evidence="3 4">
    <name type="scientific">Sphagnurus paluster</name>
    <dbReference type="NCBI Taxonomy" id="117069"/>
    <lineage>
        <taxon>Eukaryota</taxon>
        <taxon>Fungi</taxon>
        <taxon>Dikarya</taxon>
        <taxon>Basidiomycota</taxon>
        <taxon>Agaricomycotina</taxon>
        <taxon>Agaricomycetes</taxon>
        <taxon>Agaricomycetidae</taxon>
        <taxon>Agaricales</taxon>
        <taxon>Tricholomatineae</taxon>
        <taxon>Lyophyllaceae</taxon>
        <taxon>Sphagnurus</taxon>
    </lineage>
</organism>
<evidence type="ECO:0000313" key="3">
    <source>
        <dbReference type="EMBL" id="KAG5654330.1"/>
    </source>
</evidence>
<sequence>MVVLAESDRLYSWTTSPIRKKDTLNLRNPYENGQSAPAPAATNATSVQSSSPDSPTNAATQTSQDSKEPNSPSYHGRIVGGILGSFGIILLGLVAFLWYRQGKSSNASINLTPPLNRSRSPGAFPARWAPSWRWKSSSVTSSRASFNPSKFIDPVSYGHPIASAPSPPVVTVLPVRPPPRPDAASTLEPNRPISVPAPVLDARNEQSEPRSIIEWRRRTQAEAEAIPPNLDENMSSFYEFSSNPGPTVSPPSPPHPRRSALRHFTVVNN</sequence>
<dbReference type="AlphaFoldDB" id="A0A9P7KN01"/>
<feature type="compositionally biased region" description="Low complexity" evidence="1">
    <location>
        <begin position="35"/>
        <end position="46"/>
    </location>
</feature>
<accession>A0A9P7KN01</accession>
<feature type="region of interest" description="Disordered" evidence="1">
    <location>
        <begin position="223"/>
        <end position="269"/>
    </location>
</feature>
<name>A0A9P7KN01_9AGAR</name>
<feature type="region of interest" description="Disordered" evidence="1">
    <location>
        <begin position="22"/>
        <end position="73"/>
    </location>
</feature>
<keyword evidence="4" id="KW-1185">Reference proteome</keyword>
<proteinExistence type="predicted"/>
<keyword evidence="2" id="KW-0812">Transmembrane</keyword>
<comment type="caution">
    <text evidence="3">The sequence shown here is derived from an EMBL/GenBank/DDBJ whole genome shotgun (WGS) entry which is preliminary data.</text>
</comment>
<feature type="compositionally biased region" description="Polar residues" evidence="1">
    <location>
        <begin position="47"/>
        <end position="73"/>
    </location>
</feature>
<reference evidence="3" key="2">
    <citation type="submission" date="2021-10" db="EMBL/GenBank/DDBJ databases">
        <title>Phylogenomics reveals ancestral predisposition of the termite-cultivated fungus Termitomyces towards a domesticated lifestyle.</title>
        <authorList>
            <person name="Auxier B."/>
            <person name="Grum-Grzhimaylo A."/>
            <person name="Cardenas M.E."/>
            <person name="Lodge J.D."/>
            <person name="Laessoe T."/>
            <person name="Pedersen O."/>
            <person name="Smith M.E."/>
            <person name="Kuyper T.W."/>
            <person name="Franco-Molano E.A."/>
            <person name="Baroni T.J."/>
            <person name="Aanen D.K."/>
        </authorList>
    </citation>
    <scope>NUCLEOTIDE SEQUENCE</scope>
    <source>
        <strain evidence="3">D49</strain>
    </source>
</reference>
<evidence type="ECO:0000256" key="2">
    <source>
        <dbReference type="SAM" id="Phobius"/>
    </source>
</evidence>
<keyword evidence="2" id="KW-0472">Membrane</keyword>